<evidence type="ECO:0000313" key="2">
    <source>
        <dbReference type="EMBL" id="GIK00382.1"/>
    </source>
</evidence>
<organism evidence="2 3">
    <name type="scientific">Aspergillus viridinutans</name>
    <dbReference type="NCBI Taxonomy" id="75553"/>
    <lineage>
        <taxon>Eukaryota</taxon>
        <taxon>Fungi</taxon>
        <taxon>Dikarya</taxon>
        <taxon>Ascomycota</taxon>
        <taxon>Pezizomycotina</taxon>
        <taxon>Eurotiomycetes</taxon>
        <taxon>Eurotiomycetidae</taxon>
        <taxon>Eurotiales</taxon>
        <taxon>Aspergillaceae</taxon>
        <taxon>Aspergillus</taxon>
        <taxon>Aspergillus subgen. Fumigati</taxon>
    </lineage>
</organism>
<keyword evidence="3" id="KW-1185">Reference proteome</keyword>
<evidence type="ECO:0000313" key="3">
    <source>
        <dbReference type="Proteomes" id="UP000710440"/>
    </source>
</evidence>
<dbReference type="RefSeq" id="XP_043123568.1">
    <property type="nucleotide sequence ID" value="XM_043267633.1"/>
</dbReference>
<dbReference type="GeneID" id="66932387"/>
<name>A0A9P3BQY3_ASPVI</name>
<proteinExistence type="predicted"/>
<accession>A0A9P3BQY3</accession>
<comment type="caution">
    <text evidence="2">The sequence shown here is derived from an EMBL/GenBank/DDBJ whole genome shotgun (WGS) entry which is preliminary data.</text>
</comment>
<dbReference type="EMBL" id="BOPL01000002">
    <property type="protein sequence ID" value="GIK00382.1"/>
    <property type="molecule type" value="Genomic_DNA"/>
</dbReference>
<reference evidence="2 3" key="1">
    <citation type="submission" date="2021-02" db="EMBL/GenBank/DDBJ databases">
        <title>Pan-genome distribution and transcriptional activeness of fungal secondary metabolism genes in Aspergillus section Fumigati.</title>
        <authorList>
            <person name="Takahashi H."/>
            <person name="Umemura M."/>
            <person name="Ninomiya A."/>
            <person name="Kusuya Y."/>
            <person name="Urayama S."/>
            <person name="Shimizu M."/>
            <person name="Watanabe A."/>
            <person name="Kamei K."/>
            <person name="Yaguchi T."/>
            <person name="Hagiwara D."/>
        </authorList>
    </citation>
    <scope>NUCLEOTIDE SEQUENCE [LARGE SCALE GENOMIC DNA]</scope>
    <source>
        <strain evidence="2 3">IFM 47045</strain>
    </source>
</reference>
<dbReference type="AlphaFoldDB" id="A0A9P3BQY3"/>
<protein>
    <submittedName>
        <fullName evidence="2">Uncharacterized protein</fullName>
    </submittedName>
</protein>
<sequence>MAQLNLTDDQKSILWSPLPTLRVVPGHHTTHPSDSTFTLRPDQLTQYEVWSLAFNDPRRRPEKTPQGQGQVKVKLTRGLSRREGDNVAVQLARYMDDLKFLNGTYGPVWSLMT</sequence>
<dbReference type="Proteomes" id="UP000710440">
    <property type="component" value="Unassembled WGS sequence"/>
</dbReference>
<evidence type="ECO:0000256" key="1">
    <source>
        <dbReference type="SAM" id="MobiDB-lite"/>
    </source>
</evidence>
<gene>
    <name evidence="2" type="ORF">Aspvir_004405</name>
</gene>
<feature type="region of interest" description="Disordered" evidence="1">
    <location>
        <begin position="56"/>
        <end position="79"/>
    </location>
</feature>